<comment type="caution">
    <text evidence="5">The sequence shown here is derived from an EMBL/GenBank/DDBJ whole genome shotgun (WGS) entry which is preliminary data.</text>
</comment>
<dbReference type="EMBL" id="PUHY01000001">
    <property type="protein sequence ID" value="PQO40613.1"/>
    <property type="molecule type" value="Genomic_DNA"/>
</dbReference>
<dbReference type="InterPro" id="IPR036291">
    <property type="entry name" value="NAD(P)-bd_dom_sf"/>
</dbReference>
<name>A0A2S8G855_9BACT</name>
<dbReference type="Gene3D" id="3.40.50.720">
    <property type="entry name" value="NAD(P)-binding Rossmann-like Domain"/>
    <property type="match status" value="1"/>
</dbReference>
<dbReference type="RefSeq" id="WP_105327848.1">
    <property type="nucleotide sequence ID" value="NZ_PUHY01000001.1"/>
</dbReference>
<evidence type="ECO:0000256" key="3">
    <source>
        <dbReference type="ARBA" id="ARBA00023002"/>
    </source>
</evidence>
<comment type="similarity">
    <text evidence="1 4">Belongs to the short-chain dehydrogenases/reductases (SDR) family.</text>
</comment>
<dbReference type="Proteomes" id="UP000238322">
    <property type="component" value="Unassembled WGS sequence"/>
</dbReference>
<organism evidence="5 6">
    <name type="scientific">Blastopirellula marina</name>
    <dbReference type="NCBI Taxonomy" id="124"/>
    <lineage>
        <taxon>Bacteria</taxon>
        <taxon>Pseudomonadati</taxon>
        <taxon>Planctomycetota</taxon>
        <taxon>Planctomycetia</taxon>
        <taxon>Pirellulales</taxon>
        <taxon>Pirellulaceae</taxon>
        <taxon>Blastopirellula</taxon>
    </lineage>
</organism>
<keyword evidence="2" id="KW-0521">NADP</keyword>
<evidence type="ECO:0000256" key="2">
    <source>
        <dbReference type="ARBA" id="ARBA00022857"/>
    </source>
</evidence>
<reference evidence="5 6" key="1">
    <citation type="submission" date="2018-02" db="EMBL/GenBank/DDBJ databases">
        <title>Comparative genomes isolates from brazilian mangrove.</title>
        <authorList>
            <person name="Araujo J.E."/>
            <person name="Taketani R.G."/>
            <person name="Silva M.C.P."/>
            <person name="Loureco M.V."/>
            <person name="Andreote F.D."/>
        </authorList>
    </citation>
    <scope>NUCLEOTIDE SEQUENCE [LARGE SCALE GENOMIC DNA]</scope>
    <source>
        <strain evidence="5 6">Hex-1 MGV</strain>
    </source>
</reference>
<evidence type="ECO:0000313" key="5">
    <source>
        <dbReference type="EMBL" id="PQO40613.1"/>
    </source>
</evidence>
<dbReference type="PANTHER" id="PTHR43490:SF99">
    <property type="entry name" value="SHORT-CHAIN DEHYDROGENASE_REDUCTASE"/>
    <property type="match status" value="1"/>
</dbReference>
<dbReference type="InterPro" id="IPR002347">
    <property type="entry name" value="SDR_fam"/>
</dbReference>
<protein>
    <recommendedName>
        <fullName evidence="7">Short-chain dehydrogenase</fullName>
    </recommendedName>
</protein>
<dbReference type="PANTHER" id="PTHR43490">
    <property type="entry name" value="(+)-NEOMENTHOL DEHYDROGENASE"/>
    <property type="match status" value="1"/>
</dbReference>
<dbReference type="PRINTS" id="PR00081">
    <property type="entry name" value="GDHRDH"/>
</dbReference>
<keyword evidence="3" id="KW-0560">Oxidoreductase</keyword>
<evidence type="ECO:0000256" key="1">
    <source>
        <dbReference type="ARBA" id="ARBA00006484"/>
    </source>
</evidence>
<evidence type="ECO:0000313" key="6">
    <source>
        <dbReference type="Proteomes" id="UP000238322"/>
    </source>
</evidence>
<accession>A0A2S8G855</accession>
<proteinExistence type="inferred from homology"/>
<dbReference type="GO" id="GO:0016616">
    <property type="term" value="F:oxidoreductase activity, acting on the CH-OH group of donors, NAD or NADP as acceptor"/>
    <property type="evidence" value="ECO:0007669"/>
    <property type="project" value="InterPro"/>
</dbReference>
<dbReference type="AlphaFoldDB" id="A0A2S8G855"/>
<sequence>MGDSTTSIGLVTGASDGIGKETARQLIQNGVQVIIGSRNLEKGQRVVEEFAEAGLKCHVIQLEITDDKSVRDAVREIDQRFGRLDILVNNAGIALDRGPLSEMPIEDFIATFQTNVIGSFRVTQACLPLLRRSQKGRIVNVSSGLASLLNMTDPNSQYYHVAIPAYASSKAAVNAMTVHLARELAESGIKVNAVEPGLTATRYVSLPGAQPVEVGAEASVKYALIDDNGPTGCFFDRNGVHNW</sequence>
<dbReference type="InterPro" id="IPR045313">
    <property type="entry name" value="CBR1-like"/>
</dbReference>
<dbReference type="OrthoDB" id="5786478at2"/>
<dbReference type="SUPFAM" id="SSF51735">
    <property type="entry name" value="NAD(P)-binding Rossmann-fold domains"/>
    <property type="match status" value="1"/>
</dbReference>
<dbReference type="CDD" id="cd05324">
    <property type="entry name" value="carb_red_PTCR-like_SDR_c"/>
    <property type="match status" value="1"/>
</dbReference>
<evidence type="ECO:0000256" key="4">
    <source>
        <dbReference type="RuleBase" id="RU000363"/>
    </source>
</evidence>
<dbReference type="PROSITE" id="PS00061">
    <property type="entry name" value="ADH_SHORT"/>
    <property type="match status" value="1"/>
</dbReference>
<gene>
    <name evidence="5" type="ORF">C5Y83_01410</name>
</gene>
<dbReference type="PRINTS" id="PR00080">
    <property type="entry name" value="SDRFAMILY"/>
</dbReference>
<evidence type="ECO:0008006" key="7">
    <source>
        <dbReference type="Google" id="ProtNLM"/>
    </source>
</evidence>
<dbReference type="Pfam" id="PF00106">
    <property type="entry name" value="adh_short"/>
    <property type="match status" value="1"/>
</dbReference>
<dbReference type="InterPro" id="IPR020904">
    <property type="entry name" value="Sc_DH/Rdtase_CS"/>
</dbReference>